<sequence>MQQEARGLAVLGDAAGTGRGFDNARELTAQAAEHPEDEPPWIYFFNPDMLTMQHGLACQYLGRHKKAVELLTAGLDALSPEVRHAEWVAYYRLDQTRSLRALHEDAEAARVLDEVADLAERLGSARLARQAAALR</sequence>
<proteinExistence type="predicted"/>
<gene>
    <name evidence="1" type="ORF">Arub01_42880</name>
</gene>
<organism evidence="1 2">
    <name type="scientific">Actinomadura rubrobrunea</name>
    <dbReference type="NCBI Taxonomy" id="115335"/>
    <lineage>
        <taxon>Bacteria</taxon>
        <taxon>Bacillati</taxon>
        <taxon>Actinomycetota</taxon>
        <taxon>Actinomycetes</taxon>
        <taxon>Streptosporangiales</taxon>
        <taxon>Thermomonosporaceae</taxon>
        <taxon>Actinomadura</taxon>
    </lineage>
</organism>
<comment type="caution">
    <text evidence="1">The sequence shown here is derived from an EMBL/GenBank/DDBJ whole genome shotgun (WGS) entry which is preliminary data.</text>
</comment>
<name>A0A9W6PX46_9ACTN</name>
<dbReference type="AlphaFoldDB" id="A0A9W6PX46"/>
<dbReference type="EMBL" id="BSRZ01000012">
    <property type="protein sequence ID" value="GLW66044.1"/>
    <property type="molecule type" value="Genomic_DNA"/>
</dbReference>
<reference evidence="1" key="1">
    <citation type="submission" date="2023-02" db="EMBL/GenBank/DDBJ databases">
        <title>Actinomadura rubrobrunea NBRC 14622.</title>
        <authorList>
            <person name="Ichikawa N."/>
            <person name="Sato H."/>
            <person name="Tonouchi N."/>
        </authorList>
    </citation>
    <scope>NUCLEOTIDE SEQUENCE</scope>
    <source>
        <strain evidence="1">NBRC 14622</strain>
    </source>
</reference>
<accession>A0A9W6PX46</accession>
<evidence type="ECO:0000313" key="1">
    <source>
        <dbReference type="EMBL" id="GLW66044.1"/>
    </source>
</evidence>
<protein>
    <recommendedName>
        <fullName evidence="3">Tetratricopeptide repeat protein</fullName>
    </recommendedName>
</protein>
<evidence type="ECO:0000313" key="2">
    <source>
        <dbReference type="Proteomes" id="UP001165124"/>
    </source>
</evidence>
<keyword evidence="2" id="KW-1185">Reference proteome</keyword>
<evidence type="ECO:0008006" key="3">
    <source>
        <dbReference type="Google" id="ProtNLM"/>
    </source>
</evidence>
<dbReference type="Proteomes" id="UP001165124">
    <property type="component" value="Unassembled WGS sequence"/>
</dbReference>